<keyword evidence="2" id="KW-1185">Reference proteome</keyword>
<accession>W0DTB3</accession>
<dbReference type="HOGENOM" id="CLU_2572828_0_0_6"/>
<evidence type="ECO:0000313" key="2">
    <source>
        <dbReference type="Proteomes" id="UP000005289"/>
    </source>
</evidence>
<proteinExistence type="predicted"/>
<dbReference type="EMBL" id="CP007029">
    <property type="protein sequence ID" value="AHF00204.1"/>
    <property type="molecule type" value="Genomic_DNA"/>
</dbReference>
<dbReference type="Proteomes" id="UP000005289">
    <property type="component" value="Chromosome"/>
</dbReference>
<dbReference type="RefSeq" id="WP_006748395.1">
    <property type="nucleotide sequence ID" value="NZ_CP007029.1"/>
</dbReference>
<dbReference type="KEGG" id="tti:THITH_12485"/>
<dbReference type="AlphaFoldDB" id="W0DTB3"/>
<gene>
    <name evidence="1" type="ORF">THITH_12485</name>
</gene>
<organism evidence="1 2">
    <name type="scientific">Thioalkalivibrio paradoxus ARh 1</name>
    <dbReference type="NCBI Taxonomy" id="713585"/>
    <lineage>
        <taxon>Bacteria</taxon>
        <taxon>Pseudomonadati</taxon>
        <taxon>Pseudomonadota</taxon>
        <taxon>Gammaproteobacteria</taxon>
        <taxon>Chromatiales</taxon>
        <taxon>Ectothiorhodospiraceae</taxon>
        <taxon>Thioalkalivibrio</taxon>
    </lineage>
</organism>
<sequence>MIDNPRPQQSYRYRKTGLVLSVWRLSLLSLPFRALPAPRVPGFQPGLRNIVVYELRRLWHRIFESDRLLYTLQRLRRFGRR</sequence>
<name>W0DTB3_9GAMM</name>
<evidence type="ECO:0000313" key="1">
    <source>
        <dbReference type="EMBL" id="AHF00204.1"/>
    </source>
</evidence>
<reference evidence="1 2" key="1">
    <citation type="submission" date="2013-12" db="EMBL/GenBank/DDBJ databases">
        <authorList>
            <consortium name="DOE Joint Genome Institute"/>
            <person name="Muyzer G."/>
            <person name="Huntemann M."/>
            <person name="Han J."/>
            <person name="Chen A."/>
            <person name="Kyrpides N."/>
            <person name="Mavromatis K."/>
            <person name="Markowitz V."/>
            <person name="Palaniappan K."/>
            <person name="Ivanova N."/>
            <person name="Schaumberg A."/>
            <person name="Pati A."/>
            <person name="Liolios K."/>
            <person name="Nordberg H.P."/>
            <person name="Cantor M.N."/>
            <person name="Hua S.X."/>
            <person name="Woyke T."/>
        </authorList>
    </citation>
    <scope>NUCLEOTIDE SEQUENCE [LARGE SCALE GENOMIC DNA]</scope>
    <source>
        <strain evidence="1 2">ARh 1</strain>
    </source>
</reference>
<protein>
    <submittedName>
        <fullName evidence="1">Uncharacterized protein</fullName>
    </submittedName>
</protein>